<feature type="domain" description="Aminoglycoside phosphotransferase" evidence="1">
    <location>
        <begin position="141"/>
        <end position="177"/>
    </location>
</feature>
<dbReference type="EMBL" id="JAOTPV010000010">
    <property type="protein sequence ID" value="KAJ4477487.1"/>
    <property type="molecule type" value="Genomic_DNA"/>
</dbReference>
<accession>A0A9W9A9D8</accession>
<comment type="caution">
    <text evidence="2">The sequence shown here is derived from an EMBL/GenBank/DDBJ whole genome shotgun (WGS) entry which is preliminary data.</text>
</comment>
<dbReference type="PANTHER" id="PTHR21310:SF15">
    <property type="entry name" value="AMINOGLYCOSIDE PHOSPHOTRANSFERASE DOMAIN-CONTAINING PROTEIN"/>
    <property type="match status" value="1"/>
</dbReference>
<dbReference type="PANTHER" id="PTHR21310">
    <property type="entry name" value="AMINOGLYCOSIDE PHOSPHOTRANSFERASE-RELATED-RELATED"/>
    <property type="match status" value="1"/>
</dbReference>
<dbReference type="Gene3D" id="1.10.510.10">
    <property type="entry name" value="Transferase(Phosphotransferase) domain 1"/>
    <property type="match status" value="1"/>
</dbReference>
<dbReference type="SUPFAM" id="SSF56112">
    <property type="entry name" value="Protein kinase-like (PK-like)"/>
    <property type="match status" value="1"/>
</dbReference>
<proteinExistence type="predicted"/>
<dbReference type="InterPro" id="IPR011009">
    <property type="entry name" value="Kinase-like_dom_sf"/>
</dbReference>
<dbReference type="Pfam" id="PF01636">
    <property type="entry name" value="APH"/>
    <property type="match status" value="1"/>
</dbReference>
<dbReference type="Proteomes" id="UP001150266">
    <property type="component" value="Unassembled WGS sequence"/>
</dbReference>
<gene>
    <name evidence="2" type="ORF">J3R30DRAFT_3404819</name>
</gene>
<organism evidence="2 3">
    <name type="scientific">Lentinula aciculospora</name>
    <dbReference type="NCBI Taxonomy" id="153920"/>
    <lineage>
        <taxon>Eukaryota</taxon>
        <taxon>Fungi</taxon>
        <taxon>Dikarya</taxon>
        <taxon>Basidiomycota</taxon>
        <taxon>Agaricomycotina</taxon>
        <taxon>Agaricomycetes</taxon>
        <taxon>Agaricomycetidae</taxon>
        <taxon>Agaricales</taxon>
        <taxon>Marasmiineae</taxon>
        <taxon>Omphalotaceae</taxon>
        <taxon>Lentinula</taxon>
    </lineage>
</organism>
<dbReference type="OrthoDB" id="4062651at2759"/>
<dbReference type="AlphaFoldDB" id="A0A9W9A9D8"/>
<dbReference type="InterPro" id="IPR051678">
    <property type="entry name" value="AGP_Transferase"/>
</dbReference>
<evidence type="ECO:0000259" key="1">
    <source>
        <dbReference type="Pfam" id="PF01636"/>
    </source>
</evidence>
<evidence type="ECO:0000313" key="2">
    <source>
        <dbReference type="EMBL" id="KAJ4477487.1"/>
    </source>
</evidence>
<protein>
    <recommendedName>
        <fullName evidence="1">Aminoglycoside phosphotransferase domain-containing protein</fullName>
    </recommendedName>
</protein>
<reference evidence="2" key="1">
    <citation type="submission" date="2022-08" db="EMBL/GenBank/DDBJ databases">
        <title>A Global Phylogenomic Analysis of the Shiitake Genus Lentinula.</title>
        <authorList>
            <consortium name="DOE Joint Genome Institute"/>
            <person name="Sierra-Patev S."/>
            <person name="Min B."/>
            <person name="Naranjo-Ortiz M."/>
            <person name="Looney B."/>
            <person name="Konkel Z."/>
            <person name="Slot J.C."/>
            <person name="Sakamoto Y."/>
            <person name="Steenwyk J.L."/>
            <person name="Rokas A."/>
            <person name="Carro J."/>
            <person name="Camarero S."/>
            <person name="Ferreira P."/>
            <person name="Molpeceres G."/>
            <person name="Ruiz-Duenas F.J."/>
            <person name="Serrano A."/>
            <person name="Henrissat B."/>
            <person name="Drula E."/>
            <person name="Hughes K.W."/>
            <person name="Mata J.L."/>
            <person name="Ishikawa N.K."/>
            <person name="Vargas-Isla R."/>
            <person name="Ushijima S."/>
            <person name="Smith C.A."/>
            <person name="Ahrendt S."/>
            <person name="Andreopoulos W."/>
            <person name="He G."/>
            <person name="Labutti K."/>
            <person name="Lipzen A."/>
            <person name="Ng V."/>
            <person name="Riley R."/>
            <person name="Sandor L."/>
            <person name="Barry K."/>
            <person name="Martinez A.T."/>
            <person name="Xiao Y."/>
            <person name="Gibbons J.G."/>
            <person name="Terashima K."/>
            <person name="Grigoriev I.V."/>
            <person name="Hibbett D.S."/>
        </authorList>
    </citation>
    <scope>NUCLEOTIDE SEQUENCE</scope>
    <source>
        <strain evidence="2">JLM2183</strain>
    </source>
</reference>
<keyword evidence="3" id="KW-1185">Reference proteome</keyword>
<evidence type="ECO:0000313" key="3">
    <source>
        <dbReference type="Proteomes" id="UP001150266"/>
    </source>
</evidence>
<dbReference type="InterPro" id="IPR002575">
    <property type="entry name" value="Aminoglycoside_PTrfase"/>
</dbReference>
<name>A0A9W9A9D8_9AGAR</name>
<sequence>MLNKPRSRSAPPFSAHDLGRGWQLREDGLEEQDLQMAPADLAEFSSIEILRNLQARAMFWVDDDKVLKLFSYLIDVSVIVANMELAGTRIPVPRVLRYGQSGNCAYILMERLPHPNLAVAMHRWGLKFMPWQLTQTVNYIVRELARLGLSHNDLVPRNVLVDNKGIIVSIIDWDTCTPLYTGGEYARRIRQSNHRFMTVGEEDWYHVFLRHSADRTGEEISIGCSRRHLKLFLHSPLVKSKAYQLVSAPITDPRNQSFSNQQRRHLEAERITYSSDFGTSVDVNHIFGAGFYIVHGAHVVSVVGVTIASTDEDRYIVEEMDNIERVVTDWCMSQYYTSSLKSKKHPSPSDSTRFSMVVDSKAVDIILPQLPLPLKASLASELGERHTPIVDTAVAALLIQASNNNFGISYCEGLHDYTEANNSSALKNPDGSPRIEILRLTSRAKATIILIDPSKAIHVVSVSDCDVSLKLLVSRKSVLGSVTSESGTIRRILAKLSTHGHGLAFNQLLQSVLPVDHRLIDYNIPKIKHNSSGSISCEAIPHSMLGRSS</sequence>